<evidence type="ECO:0000256" key="1">
    <source>
        <dbReference type="SAM" id="MobiDB-lite"/>
    </source>
</evidence>
<dbReference type="Pfam" id="PF20167">
    <property type="entry name" value="Transposase_32"/>
    <property type="match status" value="1"/>
</dbReference>
<gene>
    <name evidence="3" type="ORF">MTR67_051546</name>
</gene>
<feature type="domain" description="Putative plant transposon protein" evidence="2">
    <location>
        <begin position="120"/>
        <end position="273"/>
    </location>
</feature>
<sequence length="324" mass="36150">MARPKVTGRNQPPQKRARGIVINEEAAASRALVTKLFPNRGKGKGKGPVQPTPTEESSYIEGIYTTIPVPHMPPPPLPPAQKVVQAPPPVQAHPPRSLNRLKAESLRTILEEKWLSTNSVIPTWVHEFYSAYGELVPKGKKKVNMFKLVDNVMVRGKKVKCSSSEINEVFGCSRDFMHDYIDLIKKKTLDDLKGWLAPLIFYMTPSWIKPGVSIGKKDLNMAAGYWFGFISSTIMPSQNESILRHPKGVCLGSIMDRNRLNLGLLIEQEMARYVLVFAKMDVEVTSTSSTDIQQIEADIKRVAPMDSSLIVDVDMLPTEAILPF</sequence>
<organism evidence="3 4">
    <name type="scientific">Solanum verrucosum</name>
    <dbReference type="NCBI Taxonomy" id="315347"/>
    <lineage>
        <taxon>Eukaryota</taxon>
        <taxon>Viridiplantae</taxon>
        <taxon>Streptophyta</taxon>
        <taxon>Embryophyta</taxon>
        <taxon>Tracheophyta</taxon>
        <taxon>Spermatophyta</taxon>
        <taxon>Magnoliopsida</taxon>
        <taxon>eudicotyledons</taxon>
        <taxon>Gunneridae</taxon>
        <taxon>Pentapetalae</taxon>
        <taxon>asterids</taxon>
        <taxon>lamiids</taxon>
        <taxon>Solanales</taxon>
        <taxon>Solanaceae</taxon>
        <taxon>Solanoideae</taxon>
        <taxon>Solaneae</taxon>
        <taxon>Solanum</taxon>
    </lineage>
</organism>
<evidence type="ECO:0000313" key="3">
    <source>
        <dbReference type="EMBL" id="WMV58161.1"/>
    </source>
</evidence>
<dbReference type="InterPro" id="IPR046796">
    <property type="entry name" value="Transposase_32_dom"/>
</dbReference>
<dbReference type="PANTHER" id="PTHR33180">
    <property type="entry name" value="PHOTOSYSTEM II CP43 REACTION CENTER PROTEIN"/>
    <property type="match status" value="1"/>
</dbReference>
<feature type="region of interest" description="Disordered" evidence="1">
    <location>
        <begin position="36"/>
        <end position="55"/>
    </location>
</feature>
<keyword evidence="4" id="KW-1185">Reference proteome</keyword>
<dbReference type="EMBL" id="CP133623">
    <property type="protein sequence ID" value="WMV58161.1"/>
    <property type="molecule type" value="Genomic_DNA"/>
</dbReference>
<dbReference type="AlphaFoldDB" id="A0AAF0V7H5"/>
<evidence type="ECO:0000313" key="4">
    <source>
        <dbReference type="Proteomes" id="UP001234989"/>
    </source>
</evidence>
<name>A0AAF0V7H5_SOLVR</name>
<proteinExistence type="predicted"/>
<dbReference type="PANTHER" id="PTHR33180:SF31">
    <property type="entry name" value="POLYPROTEIN PROTEIN"/>
    <property type="match status" value="1"/>
</dbReference>
<evidence type="ECO:0000259" key="2">
    <source>
        <dbReference type="Pfam" id="PF20167"/>
    </source>
</evidence>
<accession>A0AAF0V7H5</accession>
<protein>
    <recommendedName>
        <fullName evidence="2">Putative plant transposon protein domain-containing protein</fullName>
    </recommendedName>
</protein>
<dbReference type="Proteomes" id="UP001234989">
    <property type="component" value="Chromosome 12"/>
</dbReference>
<reference evidence="3" key="1">
    <citation type="submission" date="2023-08" db="EMBL/GenBank/DDBJ databases">
        <title>A de novo genome assembly of Solanum verrucosum Schlechtendal, a Mexican diploid species geographically isolated from the other diploid A-genome species in potato relatives.</title>
        <authorList>
            <person name="Hosaka K."/>
        </authorList>
    </citation>
    <scope>NUCLEOTIDE SEQUENCE</scope>
    <source>
        <tissue evidence="3">Young leaves</tissue>
    </source>
</reference>